<protein>
    <submittedName>
        <fullName evidence="1">Uncharacterized protein</fullName>
    </submittedName>
</protein>
<dbReference type="EMBL" id="BART01004702">
    <property type="protein sequence ID" value="GAG55938.1"/>
    <property type="molecule type" value="Genomic_DNA"/>
</dbReference>
<sequence>IVNDSASFAQQSIYGGLAFSPMMLRGVAFAPNNMNWATFAAWAQGGMTGYFGGGNPLAANTTVTALADGYSMYVPVAGFENNTKTITVNTTYTSAGVLNKTTFEYGADVLYTYELAAYLTDAVAPAVTSPTDQVILFNYTEKSISWTATDAHPGNYTIKHNGIEDVATTNWTSGIPVVYNITDGLALGNHTFEIDFKDLYLNSKTDEVIVTVFIPDDIDPVLTSTPSDLTDIDIGDVYQEFSWTATDQYASTYTITRNGTEVVAATPWTSGTPITYVVDWALHY</sequence>
<name>X0Z6E5_9ZZZZ</name>
<feature type="non-terminal residue" evidence="1">
    <location>
        <position position="284"/>
    </location>
</feature>
<dbReference type="AlphaFoldDB" id="X0Z6E5"/>
<gene>
    <name evidence="1" type="ORF">S01H4_11563</name>
</gene>
<proteinExistence type="predicted"/>
<accession>X0Z6E5</accession>
<comment type="caution">
    <text evidence="1">The sequence shown here is derived from an EMBL/GenBank/DDBJ whole genome shotgun (WGS) entry which is preliminary data.</text>
</comment>
<reference evidence="1" key="1">
    <citation type="journal article" date="2014" name="Front. Microbiol.">
        <title>High frequency of phylogenetically diverse reductive dehalogenase-homologous genes in deep subseafloor sedimentary metagenomes.</title>
        <authorList>
            <person name="Kawai M."/>
            <person name="Futagami T."/>
            <person name="Toyoda A."/>
            <person name="Takaki Y."/>
            <person name="Nishi S."/>
            <person name="Hori S."/>
            <person name="Arai W."/>
            <person name="Tsubouchi T."/>
            <person name="Morono Y."/>
            <person name="Uchiyama I."/>
            <person name="Ito T."/>
            <person name="Fujiyama A."/>
            <person name="Inagaki F."/>
            <person name="Takami H."/>
        </authorList>
    </citation>
    <scope>NUCLEOTIDE SEQUENCE</scope>
    <source>
        <strain evidence="1">Expedition CK06-06</strain>
    </source>
</reference>
<evidence type="ECO:0000313" key="1">
    <source>
        <dbReference type="EMBL" id="GAG55938.1"/>
    </source>
</evidence>
<organism evidence="1">
    <name type="scientific">marine sediment metagenome</name>
    <dbReference type="NCBI Taxonomy" id="412755"/>
    <lineage>
        <taxon>unclassified sequences</taxon>
        <taxon>metagenomes</taxon>
        <taxon>ecological metagenomes</taxon>
    </lineage>
</organism>
<feature type="non-terminal residue" evidence="1">
    <location>
        <position position="1"/>
    </location>
</feature>